<dbReference type="Pfam" id="PF02518">
    <property type="entry name" value="HATPase_c"/>
    <property type="match status" value="1"/>
</dbReference>
<sequence length="900" mass="102987">MGSKPRKVHFKTNVLLKSIIGKDLINDDNIAILELVKNSYDAGSPYVSVEFKNIKANDDKQIEEGYTTVSSKIIIQDYGKGMTQEDIENKWINIAYSEKKSAKESNNRLLAGNKGVGRFSCDRLGEYLDLYSKSPLSNSYVHLQISWGDFETENRDDLTEEQKKDLEIQQITFDLYDIDKGDFQDVTGHKPFDQGTILEISRLRSNWTTFEKNNKSEWWTTDKLIKLRKYLEKLINPNQAFQENPFTIEVIADEFTLEDSSADENAQVGGVIKNKIFDKLDFTATNIESSINKTGSEITTSLQDKGRLIFKLVEKNTQFDLLRDVHVILYFLNTYSKIYFTKQTGIRSVDFGSVFLFINGFMIPPYGEEGNDWLGLEIRKGQGQRRFLSTRDLIGRIEVRDTNSEFKIISSREGVVNDENFQQLTESFDAKKNKKDGYFYYTFKRLEKYVVDGLKWDRVTGEEDLGEDESLSKKRAKIIKDFENKTLTLTPSEAQKEELYYESETSKNKRIISIIQNIIDVKKENIIELYINDELISDLIKEEEEETRKSIEKLLNEIDSLPSTEVESALSRIEKSRESLESMFSKISLMGRNATDDETKSALDETKSFYQEFSNSYTVFKNAIVKLTAEKKIAENKAEEDEKERDRLESELASEKQKNTYLLATRRTLSDDADGLIHTLKINSINIRDAIDNLLLGISSSSYSQTDIINKLGNIKINAERSLQLAEIATRSNFTEDIESRTVDIVGYFDQYLSIYDETYSIGEDEKIEFLIQENGAHLIKSLSVLNLSIIIDNLISNSKKWDAKKMEFAFSNPNQNTLSLKVSDDGKGLVEKFLDDPERIFELGISATPPSTMGGSGIGLYFTRKLLADMDAQIHFVGNAKVFEGATFEIVFKNTIYDN</sequence>
<dbReference type="EMBL" id="FNCG01000010">
    <property type="protein sequence ID" value="SDH50290.1"/>
    <property type="molecule type" value="Genomic_DNA"/>
</dbReference>
<organism evidence="3 4">
    <name type="scientific">Mucilaginibacter gossypii</name>
    <dbReference type="NCBI Taxonomy" id="551996"/>
    <lineage>
        <taxon>Bacteria</taxon>
        <taxon>Pseudomonadati</taxon>
        <taxon>Bacteroidota</taxon>
        <taxon>Sphingobacteriia</taxon>
        <taxon>Sphingobacteriales</taxon>
        <taxon>Sphingobacteriaceae</taxon>
        <taxon>Mucilaginibacter</taxon>
    </lineage>
</organism>
<reference evidence="4" key="1">
    <citation type="submission" date="2016-10" db="EMBL/GenBank/DDBJ databases">
        <authorList>
            <person name="Varghese N."/>
            <person name="Submissions S."/>
        </authorList>
    </citation>
    <scope>NUCLEOTIDE SEQUENCE [LARGE SCALE GENOMIC DNA]</scope>
    <source>
        <strain evidence="4">Gh-67</strain>
    </source>
</reference>
<dbReference type="GO" id="GO:0016301">
    <property type="term" value="F:kinase activity"/>
    <property type="evidence" value="ECO:0007669"/>
    <property type="project" value="UniProtKB-KW"/>
</dbReference>
<dbReference type="AlphaFoldDB" id="A0A1G8CZD4"/>
<dbReference type="Pfam" id="PF13589">
    <property type="entry name" value="HATPase_c_3"/>
    <property type="match status" value="1"/>
</dbReference>
<protein>
    <submittedName>
        <fullName evidence="3">Signal transduction histidine kinase</fullName>
    </submittedName>
</protein>
<accession>A0A1G8CZD4</accession>
<dbReference type="RefSeq" id="WP_091170535.1">
    <property type="nucleotide sequence ID" value="NZ_FNCG01000010.1"/>
</dbReference>
<dbReference type="SUPFAM" id="SSF55874">
    <property type="entry name" value="ATPase domain of HSP90 chaperone/DNA topoisomerase II/histidine kinase"/>
    <property type="match status" value="2"/>
</dbReference>
<keyword evidence="3" id="KW-0808">Transferase</keyword>
<evidence type="ECO:0000313" key="3">
    <source>
        <dbReference type="EMBL" id="SDH50290.1"/>
    </source>
</evidence>
<evidence type="ECO:0000259" key="2">
    <source>
        <dbReference type="Pfam" id="PF02518"/>
    </source>
</evidence>
<proteinExistence type="predicted"/>
<feature type="coiled-coil region" evidence="1">
    <location>
        <begin position="624"/>
        <end position="658"/>
    </location>
</feature>
<dbReference type="STRING" id="551996.SAMN05192573_11069"/>
<evidence type="ECO:0000313" key="4">
    <source>
        <dbReference type="Proteomes" id="UP000199705"/>
    </source>
</evidence>
<keyword evidence="4" id="KW-1185">Reference proteome</keyword>
<feature type="domain" description="Histidine kinase/HSP90-like ATPase" evidence="2">
    <location>
        <begin position="788"/>
        <end position="894"/>
    </location>
</feature>
<gene>
    <name evidence="3" type="ORF">SAMN05192573_11069</name>
</gene>
<dbReference type="InterPro" id="IPR036890">
    <property type="entry name" value="HATPase_C_sf"/>
</dbReference>
<dbReference type="Gene3D" id="3.30.565.10">
    <property type="entry name" value="Histidine kinase-like ATPase, C-terminal domain"/>
    <property type="match status" value="2"/>
</dbReference>
<evidence type="ECO:0000256" key="1">
    <source>
        <dbReference type="SAM" id="Coils"/>
    </source>
</evidence>
<dbReference type="Proteomes" id="UP000199705">
    <property type="component" value="Unassembled WGS sequence"/>
</dbReference>
<dbReference type="InterPro" id="IPR003594">
    <property type="entry name" value="HATPase_dom"/>
</dbReference>
<keyword evidence="3" id="KW-0418">Kinase</keyword>
<keyword evidence="1" id="KW-0175">Coiled coil</keyword>
<name>A0A1G8CZD4_9SPHI</name>